<dbReference type="AlphaFoldDB" id="Q22GG4"/>
<keyword evidence="2" id="KW-1185">Reference proteome</keyword>
<reference evidence="2" key="1">
    <citation type="journal article" date="2006" name="PLoS Biol.">
        <title>Macronuclear genome sequence of the ciliate Tetrahymena thermophila, a model eukaryote.</title>
        <authorList>
            <person name="Eisen J.A."/>
            <person name="Coyne R.S."/>
            <person name="Wu M."/>
            <person name="Wu D."/>
            <person name="Thiagarajan M."/>
            <person name="Wortman J.R."/>
            <person name="Badger J.H."/>
            <person name="Ren Q."/>
            <person name="Amedeo P."/>
            <person name="Jones K.M."/>
            <person name="Tallon L.J."/>
            <person name="Delcher A.L."/>
            <person name="Salzberg S.L."/>
            <person name="Silva J.C."/>
            <person name="Haas B.J."/>
            <person name="Majoros W.H."/>
            <person name="Farzad M."/>
            <person name="Carlton J.M."/>
            <person name="Smith R.K. Jr."/>
            <person name="Garg J."/>
            <person name="Pearlman R.E."/>
            <person name="Karrer K.M."/>
            <person name="Sun L."/>
            <person name="Manning G."/>
            <person name="Elde N.C."/>
            <person name="Turkewitz A.P."/>
            <person name="Asai D.J."/>
            <person name="Wilkes D.E."/>
            <person name="Wang Y."/>
            <person name="Cai H."/>
            <person name="Collins K."/>
            <person name="Stewart B.A."/>
            <person name="Lee S.R."/>
            <person name="Wilamowska K."/>
            <person name="Weinberg Z."/>
            <person name="Ruzzo W.L."/>
            <person name="Wloga D."/>
            <person name="Gaertig J."/>
            <person name="Frankel J."/>
            <person name="Tsao C.-C."/>
            <person name="Gorovsky M.A."/>
            <person name="Keeling P.J."/>
            <person name="Waller R.F."/>
            <person name="Patron N.J."/>
            <person name="Cherry J.M."/>
            <person name="Stover N.A."/>
            <person name="Krieger C.J."/>
            <person name="del Toro C."/>
            <person name="Ryder H.F."/>
            <person name="Williamson S.C."/>
            <person name="Barbeau R.A."/>
            <person name="Hamilton E.P."/>
            <person name="Orias E."/>
        </authorList>
    </citation>
    <scope>NUCLEOTIDE SEQUENCE [LARGE SCALE GENOMIC DNA]</scope>
    <source>
        <strain evidence="2">SB210</strain>
    </source>
</reference>
<dbReference type="EMBL" id="GG662460">
    <property type="protein sequence ID" value="EAR84367.2"/>
    <property type="molecule type" value="Genomic_DNA"/>
</dbReference>
<name>Q22GG4_TETTS</name>
<evidence type="ECO:0000313" key="1">
    <source>
        <dbReference type="EMBL" id="EAR84367.2"/>
    </source>
</evidence>
<accession>Q22GG4</accession>
<dbReference type="RefSeq" id="XP_001032030.2">
    <property type="nucleotide sequence ID" value="XM_001032030.2"/>
</dbReference>
<dbReference type="InParanoid" id="Q22GG4"/>
<dbReference type="Proteomes" id="UP000009168">
    <property type="component" value="Unassembled WGS sequence"/>
</dbReference>
<protein>
    <submittedName>
        <fullName evidence="1">Uncharacterized protein</fullName>
    </submittedName>
</protein>
<evidence type="ECO:0000313" key="2">
    <source>
        <dbReference type="Proteomes" id="UP000009168"/>
    </source>
</evidence>
<proteinExistence type="predicted"/>
<dbReference type="HOGENOM" id="CLU_393058_0_0_1"/>
<organism evidence="1 2">
    <name type="scientific">Tetrahymena thermophila (strain SB210)</name>
    <dbReference type="NCBI Taxonomy" id="312017"/>
    <lineage>
        <taxon>Eukaryota</taxon>
        <taxon>Sar</taxon>
        <taxon>Alveolata</taxon>
        <taxon>Ciliophora</taxon>
        <taxon>Intramacronucleata</taxon>
        <taxon>Oligohymenophorea</taxon>
        <taxon>Hymenostomatida</taxon>
        <taxon>Tetrahymenina</taxon>
        <taxon>Tetrahymenidae</taxon>
        <taxon>Tetrahymena</taxon>
    </lineage>
</organism>
<dbReference type="KEGG" id="tet:TTHERM_00703590"/>
<sequence>MDVEAEVLYDMSKEFDIFKEQCLFQHNMLIDSNNQIYICLQDKIYIISLRKIALNKCILQDVIDCTKMIYNSQDKVIQNHYIDEVTQIYNSKSDTSDVDFAKFVLKGNKVNTMKDTYLRQRLVTINNDLLALKIKNFRISKYGLLPDNHPIITILLSNGDAYNLGFVQQNSDSLKSYQIIENLNEAITGSSQSNLEVMTFEWSEQYMSNFNVYQLLAIHASDGYVYLYKYENNKNRVLIDKYNVNQGKCKQICFTNYIENNQQHIKLFILSSKDITVVHLQSNIDQLNGSQIASSIDNKSRLQENNQIFKLIETKHLDFQFIDRMFVLESKNGKAPILYLAHNQEIHAINPSDYSLQYQQPMQSFNNCLGKVLAIFESIVEVQYQIFNEKSQIQTIKEKSNSSKDKSSQFKIEQEVFEEEQELQIEDEQNNLQSIRYKQDDNDIQNFSSSMFLPYSAIQSVNQCFYIVCGAHSFTSQQLSNILIINDSDNISDPYIFVGKCIKNLEKSVYLQKNELDNKNSVFAMMPFNWDDILFYIMKNQNEFVDILKISLYIYDQQKGIKKLQQDPQLEKLEQFLKNINISSEKLSFINEKLLLFLTSMQKQQFKDFIEQQIQAIIKRNYESAFSSLRKNYNTSNLLKRLSKEVDIDIQIQKICLQANQSFSQKESITCILTNLDIVDEPILKCKNCKNYMIDLENYVKQDPSNQQIQIFNVFQFRNNICPLCCGLVKPVL</sequence>
<gene>
    <name evidence="1" type="ORF">TTHERM_00703590</name>
</gene>
<dbReference type="GeneID" id="7823605"/>